<evidence type="ECO:0000256" key="9">
    <source>
        <dbReference type="ARBA" id="ARBA00022989"/>
    </source>
</evidence>
<dbReference type="GO" id="GO:0080132">
    <property type="term" value="F:fatty acid 2-hydroxylase activity"/>
    <property type="evidence" value="ECO:0007669"/>
    <property type="project" value="InterPro"/>
</dbReference>
<dbReference type="PANTHER" id="PTHR12863:SF1">
    <property type="entry name" value="FATTY ACID 2-HYDROXYLASE"/>
    <property type="match status" value="1"/>
</dbReference>
<evidence type="ECO:0000256" key="1">
    <source>
        <dbReference type="ARBA" id="ARBA00001947"/>
    </source>
</evidence>
<keyword evidence="7" id="KW-0276">Fatty acid metabolism</keyword>
<dbReference type="InterPro" id="IPR014430">
    <property type="entry name" value="Scs7"/>
</dbReference>
<evidence type="ECO:0000256" key="12">
    <source>
        <dbReference type="ARBA" id="ARBA00023136"/>
    </source>
</evidence>
<evidence type="ECO:0000259" key="15">
    <source>
        <dbReference type="Pfam" id="PF04116"/>
    </source>
</evidence>
<evidence type="ECO:0000256" key="8">
    <source>
        <dbReference type="ARBA" id="ARBA00022833"/>
    </source>
</evidence>
<evidence type="ECO:0000256" key="2">
    <source>
        <dbReference type="ARBA" id="ARBA00004477"/>
    </source>
</evidence>
<feature type="domain" description="Fatty acid hydroxylase" evidence="15">
    <location>
        <begin position="121"/>
        <end position="276"/>
    </location>
</feature>
<dbReference type="Proteomes" id="UP000006671">
    <property type="component" value="Unassembled WGS sequence"/>
</dbReference>
<evidence type="ECO:0000313" key="17">
    <source>
        <dbReference type="Proteomes" id="UP000006671"/>
    </source>
</evidence>
<dbReference type="STRING" id="5762.D2VA37"/>
<evidence type="ECO:0000256" key="10">
    <source>
        <dbReference type="ARBA" id="ARBA00023002"/>
    </source>
</evidence>
<keyword evidence="11" id="KW-0443">Lipid metabolism</keyword>
<keyword evidence="13" id="KW-0275">Fatty acid biosynthesis</keyword>
<evidence type="ECO:0000256" key="11">
    <source>
        <dbReference type="ARBA" id="ARBA00023098"/>
    </source>
</evidence>
<keyword evidence="17" id="KW-1185">Reference proteome</keyword>
<keyword evidence="3" id="KW-0444">Lipid biosynthesis</keyword>
<dbReference type="Pfam" id="PF04116">
    <property type="entry name" value="FA_hydroxylase"/>
    <property type="match status" value="1"/>
</dbReference>
<name>D2VA37_NAEGR</name>
<organism evidence="17">
    <name type="scientific">Naegleria gruberi</name>
    <name type="common">Amoeba</name>
    <dbReference type="NCBI Taxonomy" id="5762"/>
    <lineage>
        <taxon>Eukaryota</taxon>
        <taxon>Discoba</taxon>
        <taxon>Heterolobosea</taxon>
        <taxon>Tetramitia</taxon>
        <taxon>Eutetramitia</taxon>
        <taxon>Vahlkampfiidae</taxon>
        <taxon>Naegleria</taxon>
    </lineage>
</organism>
<evidence type="ECO:0000256" key="5">
    <source>
        <dbReference type="ARBA" id="ARBA00022723"/>
    </source>
</evidence>
<protein>
    <submittedName>
        <fullName evidence="16">Predicted protein</fullName>
    </submittedName>
</protein>
<feature type="transmembrane region" description="Helical" evidence="14">
    <location>
        <begin position="200"/>
        <end position="219"/>
    </location>
</feature>
<feature type="transmembrane region" description="Helical" evidence="14">
    <location>
        <begin position="114"/>
        <end position="134"/>
    </location>
</feature>
<dbReference type="GeneID" id="8859358"/>
<dbReference type="VEuPathDB" id="AmoebaDB:NAEGRDRAFT_32303"/>
<evidence type="ECO:0000256" key="6">
    <source>
        <dbReference type="ARBA" id="ARBA00022824"/>
    </source>
</evidence>
<keyword evidence="8" id="KW-0862">Zinc</keyword>
<dbReference type="GO" id="GO:0005506">
    <property type="term" value="F:iron ion binding"/>
    <property type="evidence" value="ECO:0007669"/>
    <property type="project" value="InterPro"/>
</dbReference>
<feature type="transmembrane region" description="Helical" evidence="14">
    <location>
        <begin position="173"/>
        <end position="194"/>
    </location>
</feature>
<comment type="subcellular location">
    <subcellularLocation>
        <location evidence="2">Endoplasmic reticulum membrane</location>
        <topology evidence="2">Multi-pass membrane protein</topology>
    </subcellularLocation>
</comment>
<dbReference type="PANTHER" id="PTHR12863">
    <property type="entry name" value="FATTY ACID HYDROXYLASE"/>
    <property type="match status" value="1"/>
</dbReference>
<evidence type="ECO:0000256" key="14">
    <source>
        <dbReference type="SAM" id="Phobius"/>
    </source>
</evidence>
<dbReference type="EMBL" id="GG738859">
    <property type="protein sequence ID" value="EFC46360.1"/>
    <property type="molecule type" value="Genomic_DNA"/>
</dbReference>
<evidence type="ECO:0000256" key="4">
    <source>
        <dbReference type="ARBA" id="ARBA00022692"/>
    </source>
</evidence>
<dbReference type="GO" id="GO:0006633">
    <property type="term" value="P:fatty acid biosynthetic process"/>
    <property type="evidence" value="ECO:0007669"/>
    <property type="project" value="UniProtKB-KW"/>
</dbReference>
<keyword evidence="10" id="KW-0560">Oxidoreductase</keyword>
<dbReference type="InParanoid" id="D2VA37"/>
<keyword evidence="4 14" id="KW-0812">Transmembrane</keyword>
<dbReference type="eggNOG" id="KOG0539">
    <property type="taxonomic scope" value="Eukaryota"/>
</dbReference>
<gene>
    <name evidence="16" type="ORF">NAEGRDRAFT_32303</name>
</gene>
<keyword evidence="5" id="KW-0479">Metal-binding</keyword>
<dbReference type="InterPro" id="IPR006694">
    <property type="entry name" value="Fatty_acid_hydroxylase"/>
</dbReference>
<feature type="transmembrane region" description="Helical" evidence="14">
    <location>
        <begin position="84"/>
        <end position="102"/>
    </location>
</feature>
<keyword evidence="9 14" id="KW-1133">Transmembrane helix</keyword>
<dbReference type="OrthoDB" id="260519at2759"/>
<keyword evidence="12 14" id="KW-0472">Membrane</keyword>
<proteinExistence type="predicted"/>
<dbReference type="FunCoup" id="D2VA37">
    <property type="interactions" value="95"/>
</dbReference>
<evidence type="ECO:0000256" key="7">
    <source>
        <dbReference type="ARBA" id="ARBA00022832"/>
    </source>
</evidence>
<dbReference type="KEGG" id="ngr:NAEGRDRAFT_32303"/>
<reference evidence="16 17" key="1">
    <citation type="journal article" date="2010" name="Cell">
        <title>The genome of Naegleria gruberi illuminates early eukaryotic versatility.</title>
        <authorList>
            <person name="Fritz-Laylin L.K."/>
            <person name="Prochnik S.E."/>
            <person name="Ginger M.L."/>
            <person name="Dacks J.B."/>
            <person name="Carpenter M.L."/>
            <person name="Field M.C."/>
            <person name="Kuo A."/>
            <person name="Paredez A."/>
            <person name="Chapman J."/>
            <person name="Pham J."/>
            <person name="Shu S."/>
            <person name="Neupane R."/>
            <person name="Cipriano M."/>
            <person name="Mancuso J."/>
            <person name="Tu H."/>
            <person name="Salamov A."/>
            <person name="Lindquist E."/>
            <person name="Shapiro H."/>
            <person name="Lucas S."/>
            <person name="Grigoriev I.V."/>
            <person name="Cande W.Z."/>
            <person name="Fulton C."/>
            <person name="Rokhsar D.S."/>
            <person name="Dawson S.C."/>
        </authorList>
    </citation>
    <scope>NUCLEOTIDE SEQUENCE [LARGE SCALE GENOMIC DNA]</scope>
    <source>
        <strain evidence="16 17">NEG-M</strain>
    </source>
</reference>
<dbReference type="AlphaFoldDB" id="D2VA37"/>
<evidence type="ECO:0000256" key="3">
    <source>
        <dbReference type="ARBA" id="ARBA00022516"/>
    </source>
</evidence>
<evidence type="ECO:0000256" key="13">
    <source>
        <dbReference type="ARBA" id="ARBA00023160"/>
    </source>
</evidence>
<sequence length="283" mass="32997">MLNQYLVGKASDYLPNYKSTLSSETATTLTQDANDPANYQQPLCHQVGLMGKDYFHWVHNTSPVYFKEPVPLFQSGLLEPLSLTPWYVVPLIWIPFIIYNLYISSQIHNSQLSIMFLGYVTGFLAWFGIEILFHKFLFHWDSLGKMGYYLTNIAHFLLHGFHHKVPMDKDRLVVPPTLMCVLSAPVYLLVKFILPSYSNLLIAGAFTGYLFYDMHHYWLHHQTNMKSSLLNPISYYVNSDYWKTLKSHHFIHHFEEGGDYVNYGISNRIIDMMMGTLREEYAK</sequence>
<keyword evidence="6" id="KW-0256">Endoplasmic reticulum</keyword>
<dbReference type="RefSeq" id="XP_002679104.1">
    <property type="nucleotide sequence ID" value="XM_002679058.1"/>
</dbReference>
<accession>D2VA37</accession>
<evidence type="ECO:0000313" key="16">
    <source>
        <dbReference type="EMBL" id="EFC46360.1"/>
    </source>
</evidence>
<comment type="cofactor">
    <cofactor evidence="1">
        <name>Zn(2+)</name>
        <dbReference type="ChEBI" id="CHEBI:29105"/>
    </cofactor>
</comment>
<dbReference type="GO" id="GO:0005789">
    <property type="term" value="C:endoplasmic reticulum membrane"/>
    <property type="evidence" value="ECO:0007669"/>
    <property type="project" value="UniProtKB-SubCell"/>
</dbReference>
<dbReference type="OMA" id="HFVHHDQ"/>